<evidence type="ECO:0000256" key="1">
    <source>
        <dbReference type="ARBA" id="ARBA00013258"/>
    </source>
</evidence>
<organism evidence="5 6">
    <name type="scientific">Saltatorellus ferox</name>
    <dbReference type="NCBI Taxonomy" id="2528018"/>
    <lineage>
        <taxon>Bacteria</taxon>
        <taxon>Pseudomonadati</taxon>
        <taxon>Planctomycetota</taxon>
        <taxon>Planctomycetia</taxon>
        <taxon>Planctomycetia incertae sedis</taxon>
        <taxon>Saltatorellus</taxon>
    </lineage>
</organism>
<dbReference type="InterPro" id="IPR050858">
    <property type="entry name" value="Mal-CoA-ACP_Trans/PKS_FabD"/>
</dbReference>
<keyword evidence="3 5" id="KW-0012">Acyltransferase</keyword>
<dbReference type="GO" id="GO:0006633">
    <property type="term" value="P:fatty acid biosynthetic process"/>
    <property type="evidence" value="ECO:0007669"/>
    <property type="project" value="TreeGrafter"/>
</dbReference>
<dbReference type="InterPro" id="IPR001227">
    <property type="entry name" value="Ac_transferase_dom_sf"/>
</dbReference>
<dbReference type="PANTHER" id="PTHR42681">
    <property type="entry name" value="MALONYL-COA-ACYL CARRIER PROTEIN TRANSACYLASE, MITOCHONDRIAL"/>
    <property type="match status" value="1"/>
</dbReference>
<dbReference type="Proteomes" id="UP000320390">
    <property type="component" value="Chromosome"/>
</dbReference>
<evidence type="ECO:0000256" key="2">
    <source>
        <dbReference type="ARBA" id="ARBA00022679"/>
    </source>
</evidence>
<dbReference type="OrthoDB" id="5756162at2"/>
<reference evidence="5 6" key="1">
    <citation type="submission" date="2019-02" db="EMBL/GenBank/DDBJ databases">
        <title>Deep-cultivation of Planctomycetes and their phenomic and genomic characterization uncovers novel biology.</title>
        <authorList>
            <person name="Wiegand S."/>
            <person name="Jogler M."/>
            <person name="Boedeker C."/>
            <person name="Pinto D."/>
            <person name="Vollmers J."/>
            <person name="Rivas-Marin E."/>
            <person name="Kohn T."/>
            <person name="Peeters S.H."/>
            <person name="Heuer A."/>
            <person name="Rast P."/>
            <person name="Oberbeckmann S."/>
            <person name="Bunk B."/>
            <person name="Jeske O."/>
            <person name="Meyerdierks A."/>
            <person name="Storesund J.E."/>
            <person name="Kallscheuer N."/>
            <person name="Luecker S."/>
            <person name="Lage O.M."/>
            <person name="Pohl T."/>
            <person name="Merkel B.J."/>
            <person name="Hornburger P."/>
            <person name="Mueller R.-W."/>
            <person name="Bruemmer F."/>
            <person name="Labrenz M."/>
            <person name="Spormann A.M."/>
            <person name="Op den Camp H."/>
            <person name="Overmann J."/>
            <person name="Amann R."/>
            <person name="Jetten M.S.M."/>
            <person name="Mascher T."/>
            <person name="Medema M.H."/>
            <person name="Devos D.P."/>
            <person name="Kaster A.-K."/>
            <person name="Ovreas L."/>
            <person name="Rohde M."/>
            <person name="Galperin M.Y."/>
            <person name="Jogler C."/>
        </authorList>
    </citation>
    <scope>NUCLEOTIDE SEQUENCE [LARGE SCALE GENOMIC DNA]</scope>
    <source>
        <strain evidence="5 6">Poly30</strain>
    </source>
</reference>
<dbReference type="Gene3D" id="3.30.70.250">
    <property type="entry name" value="Malonyl-CoA ACP transacylase, ACP-binding"/>
    <property type="match status" value="1"/>
</dbReference>
<comment type="catalytic activity">
    <reaction evidence="4">
        <text>holo-[ACP] + malonyl-CoA = malonyl-[ACP] + CoA</text>
        <dbReference type="Rhea" id="RHEA:41792"/>
        <dbReference type="Rhea" id="RHEA-COMP:9623"/>
        <dbReference type="Rhea" id="RHEA-COMP:9685"/>
        <dbReference type="ChEBI" id="CHEBI:57287"/>
        <dbReference type="ChEBI" id="CHEBI:57384"/>
        <dbReference type="ChEBI" id="CHEBI:64479"/>
        <dbReference type="ChEBI" id="CHEBI:78449"/>
        <dbReference type="EC" id="2.3.1.39"/>
    </reaction>
</comment>
<accession>A0A518ENA2</accession>
<dbReference type="AlphaFoldDB" id="A0A518ENA2"/>
<dbReference type="RefSeq" id="WP_145194963.1">
    <property type="nucleotide sequence ID" value="NZ_CP036434.1"/>
</dbReference>
<proteinExistence type="predicted"/>
<evidence type="ECO:0000256" key="3">
    <source>
        <dbReference type="ARBA" id="ARBA00023315"/>
    </source>
</evidence>
<keyword evidence="2 5" id="KW-0808">Transferase</keyword>
<protein>
    <recommendedName>
        <fullName evidence="1">[acyl-carrier-protein] S-malonyltransferase</fullName>
        <ecNumber evidence="1">2.3.1.39</ecNumber>
    </recommendedName>
</protein>
<dbReference type="Gene3D" id="3.40.366.10">
    <property type="entry name" value="Malonyl-Coenzyme A Acyl Carrier Protein, domain 2"/>
    <property type="match status" value="1"/>
</dbReference>
<dbReference type="EMBL" id="CP036434">
    <property type="protein sequence ID" value="QDV05559.1"/>
    <property type="molecule type" value="Genomic_DNA"/>
</dbReference>
<dbReference type="EC" id="2.3.1.39" evidence="1"/>
<keyword evidence="6" id="KW-1185">Reference proteome</keyword>
<evidence type="ECO:0000256" key="4">
    <source>
        <dbReference type="ARBA" id="ARBA00048462"/>
    </source>
</evidence>
<dbReference type="SUPFAM" id="SSF52151">
    <property type="entry name" value="FabD/lysophospholipase-like"/>
    <property type="match status" value="1"/>
</dbReference>
<evidence type="ECO:0000313" key="6">
    <source>
        <dbReference type="Proteomes" id="UP000320390"/>
    </source>
</evidence>
<dbReference type="InterPro" id="IPR016035">
    <property type="entry name" value="Acyl_Trfase/lysoPLipase"/>
</dbReference>
<evidence type="ECO:0000313" key="5">
    <source>
        <dbReference type="EMBL" id="QDV05559.1"/>
    </source>
</evidence>
<dbReference type="PANTHER" id="PTHR42681:SF1">
    <property type="entry name" value="MALONYL-COA-ACYL CARRIER PROTEIN TRANSACYLASE, MITOCHONDRIAL"/>
    <property type="match status" value="1"/>
</dbReference>
<sequence>MSRVVVLCPGRGSYTEASLGSLDPDHEFVRAAERRRADFGLEPLLVLDQANRFEPARHLRPAHVSPLIFVKAMIDGAKAAHEHDVVAIGGNSMGWYIGLCLAGALSFEDGFRLVQQMSMLQEEYAEGGQVIYPVVSDDWRPAPDLASNIDAALASSAGEAMPSIDLGGYRVLAGSKKGVSHLLSMLPQVRMGNVTYPIRLAQHGPYHTVLAEPVAEAARAAFADLKFHAPHTTLIDGRGRRFTPWSTDLAELKSYTLGAQVTTPYDFTASVRVALREFAPDHVILPGPGNTLGGIVGQILAAEGWRGIHSKADFQEVQRHVAEDTGPGVGAPFLVSMGMIPESRP</sequence>
<name>A0A518ENA2_9BACT</name>
<dbReference type="GO" id="GO:0004314">
    <property type="term" value="F:[acyl-carrier-protein] S-malonyltransferase activity"/>
    <property type="evidence" value="ECO:0007669"/>
    <property type="project" value="UniProtKB-EC"/>
</dbReference>
<gene>
    <name evidence="5" type="primary">fabD_1</name>
    <name evidence="5" type="ORF">Poly30_10570</name>
</gene>